<dbReference type="Pfam" id="PF00041">
    <property type="entry name" value="fn3"/>
    <property type="match status" value="1"/>
</dbReference>
<proteinExistence type="predicted"/>
<keyword evidence="5" id="KW-1185">Reference proteome</keyword>
<dbReference type="SUPFAM" id="SSF49265">
    <property type="entry name" value="Fibronectin type III"/>
    <property type="match status" value="1"/>
</dbReference>
<feature type="domain" description="Fibronectin type-III" evidence="3">
    <location>
        <begin position="60"/>
        <end position="149"/>
    </location>
</feature>
<dbReference type="InterPro" id="IPR036116">
    <property type="entry name" value="FN3_sf"/>
</dbReference>
<feature type="signal peptide" evidence="2">
    <location>
        <begin position="1"/>
        <end position="18"/>
    </location>
</feature>
<reference evidence="4" key="1">
    <citation type="submission" date="2022-11" db="EMBL/GenBank/DDBJ databases">
        <title>Minimal conservation of predation-associated metabolite biosynthetic gene clusters underscores biosynthetic potential of Myxococcota including descriptions for ten novel species: Archangium lansinium sp. nov., Myxococcus landrumus sp. nov., Nannocystis bai.</title>
        <authorList>
            <person name="Ahearne A."/>
            <person name="Stevens C."/>
            <person name="Dowd S."/>
        </authorList>
    </citation>
    <scope>NUCLEOTIDE SEQUENCE</scope>
    <source>
        <strain evidence="4">Fl3</strain>
    </source>
</reference>
<feature type="region of interest" description="Disordered" evidence="1">
    <location>
        <begin position="28"/>
        <end position="62"/>
    </location>
</feature>
<dbReference type="EMBL" id="CP114040">
    <property type="protein sequence ID" value="WAS96705.1"/>
    <property type="molecule type" value="Genomic_DNA"/>
</dbReference>
<evidence type="ECO:0000256" key="1">
    <source>
        <dbReference type="SAM" id="MobiDB-lite"/>
    </source>
</evidence>
<dbReference type="InterPro" id="IPR013783">
    <property type="entry name" value="Ig-like_fold"/>
</dbReference>
<dbReference type="Gene3D" id="2.60.40.10">
    <property type="entry name" value="Immunoglobulins"/>
    <property type="match status" value="1"/>
</dbReference>
<accession>A0ABY7HBQ6</accession>
<dbReference type="Proteomes" id="UP001164459">
    <property type="component" value="Chromosome"/>
</dbReference>
<feature type="chain" id="PRO_5046998331" evidence="2">
    <location>
        <begin position="19"/>
        <end position="149"/>
    </location>
</feature>
<evidence type="ECO:0000256" key="2">
    <source>
        <dbReference type="SAM" id="SignalP"/>
    </source>
</evidence>
<dbReference type="SMART" id="SM00060">
    <property type="entry name" value="FN3"/>
    <property type="match status" value="1"/>
</dbReference>
<evidence type="ECO:0000259" key="3">
    <source>
        <dbReference type="PROSITE" id="PS50853"/>
    </source>
</evidence>
<dbReference type="CDD" id="cd00063">
    <property type="entry name" value="FN3"/>
    <property type="match status" value="1"/>
</dbReference>
<evidence type="ECO:0000313" key="5">
    <source>
        <dbReference type="Proteomes" id="UP001164459"/>
    </source>
</evidence>
<gene>
    <name evidence="4" type="ORF">O0S08_11190</name>
</gene>
<dbReference type="PROSITE" id="PS51257">
    <property type="entry name" value="PROKAR_LIPOPROTEIN"/>
    <property type="match status" value="1"/>
</dbReference>
<keyword evidence="2" id="KW-0732">Signal</keyword>
<dbReference type="PROSITE" id="PS50853">
    <property type="entry name" value="FN3"/>
    <property type="match status" value="1"/>
</dbReference>
<organism evidence="4 5">
    <name type="scientific">Nannocystis punicea</name>
    <dbReference type="NCBI Taxonomy" id="2995304"/>
    <lineage>
        <taxon>Bacteria</taxon>
        <taxon>Pseudomonadati</taxon>
        <taxon>Myxococcota</taxon>
        <taxon>Polyangia</taxon>
        <taxon>Nannocystales</taxon>
        <taxon>Nannocystaceae</taxon>
        <taxon>Nannocystis</taxon>
    </lineage>
</organism>
<evidence type="ECO:0000313" key="4">
    <source>
        <dbReference type="EMBL" id="WAS96705.1"/>
    </source>
</evidence>
<protein>
    <submittedName>
        <fullName evidence="4">Fibronectin type III domain-containing protein</fullName>
    </submittedName>
</protein>
<sequence length="149" mass="15498">MRRWIRRLSIFVFSTGLAACGGHDGGTTDGETHAASHGGGTDDSTTSATAAPTTGAATEPPAAPTELAASILEGGVHLTWKDASDDEDNFVLERRAASEAEFSPVIELPFDTSTYHDLAVTAGTEYVYRVQAVNAAGESSSNEVTILVP</sequence>
<dbReference type="RefSeq" id="WP_269039069.1">
    <property type="nucleotide sequence ID" value="NZ_CP114040.1"/>
</dbReference>
<name>A0ABY7HBQ6_9BACT</name>
<dbReference type="InterPro" id="IPR003961">
    <property type="entry name" value="FN3_dom"/>
</dbReference>
<feature type="compositionally biased region" description="Low complexity" evidence="1">
    <location>
        <begin position="42"/>
        <end position="62"/>
    </location>
</feature>